<dbReference type="AlphaFoldDB" id="A0A9D1F480"/>
<accession>A0A9D1F480</accession>
<feature type="transmembrane region" description="Helical" evidence="8">
    <location>
        <begin position="196"/>
        <end position="215"/>
    </location>
</feature>
<evidence type="ECO:0000256" key="2">
    <source>
        <dbReference type="ARBA" id="ARBA00010735"/>
    </source>
</evidence>
<dbReference type="PANTHER" id="PTHR34979:SF1">
    <property type="entry name" value="INNER MEMBRANE PROTEIN YGAZ"/>
    <property type="match status" value="1"/>
</dbReference>
<comment type="caution">
    <text evidence="9">The sequence shown here is derived from an EMBL/GenBank/DDBJ whole genome shotgun (WGS) entry which is preliminary data.</text>
</comment>
<keyword evidence="4" id="KW-1003">Cell membrane</keyword>
<reference evidence="9" key="2">
    <citation type="journal article" date="2021" name="PeerJ">
        <title>Extensive microbial diversity within the chicken gut microbiome revealed by metagenomics and culture.</title>
        <authorList>
            <person name="Gilroy R."/>
            <person name="Ravi A."/>
            <person name="Getino M."/>
            <person name="Pursley I."/>
            <person name="Horton D.L."/>
            <person name="Alikhan N.F."/>
            <person name="Baker D."/>
            <person name="Gharbi K."/>
            <person name="Hall N."/>
            <person name="Watson M."/>
            <person name="Adriaenssens E.M."/>
            <person name="Foster-Nyarko E."/>
            <person name="Jarju S."/>
            <person name="Secka A."/>
            <person name="Antonio M."/>
            <person name="Oren A."/>
            <person name="Chaudhuri R.R."/>
            <person name="La Ragione R."/>
            <person name="Hildebrand F."/>
            <person name="Pallen M.J."/>
        </authorList>
    </citation>
    <scope>NUCLEOTIDE SEQUENCE</scope>
    <source>
        <strain evidence="9">CHK178-757</strain>
    </source>
</reference>
<dbReference type="GO" id="GO:0005886">
    <property type="term" value="C:plasma membrane"/>
    <property type="evidence" value="ECO:0007669"/>
    <property type="project" value="UniProtKB-SubCell"/>
</dbReference>
<dbReference type="Pfam" id="PF03591">
    <property type="entry name" value="AzlC"/>
    <property type="match status" value="1"/>
</dbReference>
<dbReference type="EMBL" id="DVIT01000015">
    <property type="protein sequence ID" value="HIS46747.1"/>
    <property type="molecule type" value="Genomic_DNA"/>
</dbReference>
<evidence type="ECO:0000256" key="5">
    <source>
        <dbReference type="ARBA" id="ARBA00022692"/>
    </source>
</evidence>
<feature type="transmembrane region" description="Helical" evidence="8">
    <location>
        <begin position="140"/>
        <end position="166"/>
    </location>
</feature>
<feature type="transmembrane region" description="Helical" evidence="8">
    <location>
        <begin position="172"/>
        <end position="189"/>
    </location>
</feature>
<evidence type="ECO:0000256" key="7">
    <source>
        <dbReference type="ARBA" id="ARBA00023136"/>
    </source>
</evidence>
<evidence type="ECO:0000256" key="6">
    <source>
        <dbReference type="ARBA" id="ARBA00022989"/>
    </source>
</evidence>
<keyword evidence="3" id="KW-0813">Transport</keyword>
<feature type="transmembrane region" description="Helical" evidence="8">
    <location>
        <begin position="30"/>
        <end position="53"/>
    </location>
</feature>
<gene>
    <name evidence="9" type="ORF">IAB46_04140</name>
</gene>
<keyword evidence="5 8" id="KW-0812">Transmembrane</keyword>
<evidence type="ECO:0000313" key="10">
    <source>
        <dbReference type="Proteomes" id="UP000823927"/>
    </source>
</evidence>
<evidence type="ECO:0000256" key="8">
    <source>
        <dbReference type="SAM" id="Phobius"/>
    </source>
</evidence>
<dbReference type="PANTHER" id="PTHR34979">
    <property type="entry name" value="INNER MEMBRANE PROTEIN YGAZ"/>
    <property type="match status" value="1"/>
</dbReference>
<protein>
    <submittedName>
        <fullName evidence="9">AzlC family ABC transporter permease</fullName>
    </submittedName>
</protein>
<comment type="subcellular location">
    <subcellularLocation>
        <location evidence="1">Cell membrane</location>
        <topology evidence="1">Multi-pass membrane protein</topology>
    </subcellularLocation>
</comment>
<evidence type="ECO:0000256" key="4">
    <source>
        <dbReference type="ARBA" id="ARBA00022475"/>
    </source>
</evidence>
<feature type="transmembrane region" description="Helical" evidence="8">
    <location>
        <begin position="73"/>
        <end position="94"/>
    </location>
</feature>
<dbReference type="InterPro" id="IPR011606">
    <property type="entry name" value="Brnchd-chn_aa_trnsp_permease"/>
</dbReference>
<evidence type="ECO:0000256" key="1">
    <source>
        <dbReference type="ARBA" id="ARBA00004651"/>
    </source>
</evidence>
<keyword evidence="7 8" id="KW-0472">Membrane</keyword>
<sequence>MAGSLRKNTVGERKMQDGFKRGLKSGLPIGIGYFPVSFTFGFLAVSSGLPIWAGFMISLTNLTSAGQFAGMNLMLAGAGYGELGLTTFVINLRYMLMSLALSQKIDGKIPIWKRLIFAFGITDETFVVASMEKPPIKAGYMFGLIILPIVGWNAGTLCGCCISGLLPQALQNAMGIALYAMFIAIIIPAARESAKVLLIIIIAVVITCIFRYMPFLSFVSSGFRIIVATVAAAAVGAWLFPKKEEEENE</sequence>
<comment type="similarity">
    <text evidence="2">Belongs to the AzlC family.</text>
</comment>
<evidence type="ECO:0000256" key="3">
    <source>
        <dbReference type="ARBA" id="ARBA00022448"/>
    </source>
</evidence>
<evidence type="ECO:0000313" key="9">
    <source>
        <dbReference type="EMBL" id="HIS46747.1"/>
    </source>
</evidence>
<name>A0A9D1F480_9FIRM</name>
<proteinExistence type="inferred from homology"/>
<feature type="transmembrane region" description="Helical" evidence="8">
    <location>
        <begin position="221"/>
        <end position="240"/>
    </location>
</feature>
<dbReference type="GO" id="GO:1903785">
    <property type="term" value="P:L-valine transmembrane transport"/>
    <property type="evidence" value="ECO:0007669"/>
    <property type="project" value="TreeGrafter"/>
</dbReference>
<organism evidence="9 10">
    <name type="scientific">Candidatus Scybalocola faecigallinarum</name>
    <dbReference type="NCBI Taxonomy" id="2840941"/>
    <lineage>
        <taxon>Bacteria</taxon>
        <taxon>Bacillati</taxon>
        <taxon>Bacillota</taxon>
        <taxon>Clostridia</taxon>
        <taxon>Lachnospirales</taxon>
        <taxon>Lachnospiraceae</taxon>
        <taxon>Lachnospiraceae incertae sedis</taxon>
        <taxon>Candidatus Scybalocola (ex Gilroy et al. 2021)</taxon>
    </lineage>
</organism>
<reference evidence="9" key="1">
    <citation type="submission" date="2020-10" db="EMBL/GenBank/DDBJ databases">
        <authorList>
            <person name="Gilroy R."/>
        </authorList>
    </citation>
    <scope>NUCLEOTIDE SEQUENCE</scope>
    <source>
        <strain evidence="9">CHK178-757</strain>
    </source>
</reference>
<dbReference type="Proteomes" id="UP000823927">
    <property type="component" value="Unassembled WGS sequence"/>
</dbReference>
<keyword evidence="6 8" id="KW-1133">Transmembrane helix</keyword>